<evidence type="ECO:0000256" key="2">
    <source>
        <dbReference type="ARBA" id="ARBA00023015"/>
    </source>
</evidence>
<accession>I7KLS2</accession>
<organism evidence="6 7">
    <name type="scientific">Lactobacillus pasteurii DSM 23907 = CRBIP 24.76</name>
    <dbReference type="NCBI Taxonomy" id="1423790"/>
    <lineage>
        <taxon>Bacteria</taxon>
        <taxon>Bacillati</taxon>
        <taxon>Bacillota</taxon>
        <taxon>Bacilli</taxon>
        <taxon>Lactobacillales</taxon>
        <taxon>Lactobacillaceae</taxon>
        <taxon>Lactobacillus</taxon>
    </lineage>
</organism>
<dbReference type="PROSITE" id="PS50931">
    <property type="entry name" value="HTH_LYSR"/>
    <property type="match status" value="1"/>
</dbReference>
<feature type="domain" description="HTH lysR-type" evidence="5">
    <location>
        <begin position="8"/>
        <end position="65"/>
    </location>
</feature>
<dbReference type="PRINTS" id="PR00039">
    <property type="entry name" value="HTHLYSR"/>
</dbReference>
<comment type="similarity">
    <text evidence="1">Belongs to the LysR transcriptional regulatory family.</text>
</comment>
<dbReference type="GO" id="GO:0000976">
    <property type="term" value="F:transcription cis-regulatory region binding"/>
    <property type="evidence" value="ECO:0007669"/>
    <property type="project" value="TreeGrafter"/>
</dbReference>
<proteinExistence type="inferred from homology"/>
<keyword evidence="7" id="KW-1185">Reference proteome</keyword>
<keyword evidence="4" id="KW-0804">Transcription</keyword>
<protein>
    <submittedName>
        <fullName evidence="6">Putative transcriptional regulator</fullName>
    </submittedName>
</protein>
<dbReference type="PANTHER" id="PTHR30126:SF40">
    <property type="entry name" value="HTH-TYPE TRANSCRIPTIONAL REGULATOR GLTR"/>
    <property type="match status" value="1"/>
</dbReference>
<dbReference type="InterPro" id="IPR000847">
    <property type="entry name" value="LysR_HTH_N"/>
</dbReference>
<dbReference type="OrthoDB" id="9803735at2"/>
<dbReference type="AlphaFoldDB" id="I7KLS2"/>
<evidence type="ECO:0000313" key="7">
    <source>
        <dbReference type="Proteomes" id="UP000009311"/>
    </source>
</evidence>
<evidence type="ECO:0000256" key="3">
    <source>
        <dbReference type="ARBA" id="ARBA00023125"/>
    </source>
</evidence>
<evidence type="ECO:0000313" key="6">
    <source>
        <dbReference type="EMBL" id="CCI85554.1"/>
    </source>
</evidence>
<dbReference type="Pfam" id="PF00126">
    <property type="entry name" value="HTH_1"/>
    <property type="match status" value="1"/>
</dbReference>
<dbReference type="PANTHER" id="PTHR30126">
    <property type="entry name" value="HTH-TYPE TRANSCRIPTIONAL REGULATOR"/>
    <property type="match status" value="1"/>
</dbReference>
<evidence type="ECO:0000256" key="1">
    <source>
        <dbReference type="ARBA" id="ARBA00009437"/>
    </source>
</evidence>
<dbReference type="InterPro" id="IPR036390">
    <property type="entry name" value="WH_DNA-bd_sf"/>
</dbReference>
<dbReference type="SUPFAM" id="SSF53850">
    <property type="entry name" value="Periplasmic binding protein-like II"/>
    <property type="match status" value="1"/>
</dbReference>
<dbReference type="GO" id="GO:0003700">
    <property type="term" value="F:DNA-binding transcription factor activity"/>
    <property type="evidence" value="ECO:0007669"/>
    <property type="project" value="InterPro"/>
</dbReference>
<sequence>MPKTDTILSAKALRYFLQLTETMNYTQAAQILGITQPALTQQIKKLEHAIGAPLFGQVGKKLYLTEAGKKMEAASSSLLDTISSVINDIQEFTQIDRGTITIGILKTIDLPIFNKFLATFKNKYPNVVLRVETYERERLWQLLDTNALDVAIMYLPDNTRRDHINLHHQYNHLNVVDDEIVILSHDPDLEANVSYPVGEFVNSKWIAYPDTFYLTQIIRDSFGPKHSMDIVGSFTDSRDLVNFATETNYNTFVTRTFFEQHRDSISLTPVFLKRNRKFNISIVYSKSKVEVPRIKNLIDEWKKYIN</sequence>
<dbReference type="CDD" id="cd05466">
    <property type="entry name" value="PBP2_LTTR_substrate"/>
    <property type="match status" value="1"/>
</dbReference>
<evidence type="ECO:0000259" key="5">
    <source>
        <dbReference type="PROSITE" id="PS50931"/>
    </source>
</evidence>
<dbReference type="RefSeq" id="WP_009560106.1">
    <property type="nucleotide sequence ID" value="NZ_AYZN01000001.1"/>
</dbReference>
<dbReference type="Proteomes" id="UP000009311">
    <property type="component" value="Unassembled WGS sequence"/>
</dbReference>
<keyword evidence="3" id="KW-0238">DNA-binding</keyword>
<dbReference type="STRING" id="1423790.BN53_05580"/>
<dbReference type="InterPro" id="IPR036388">
    <property type="entry name" value="WH-like_DNA-bd_sf"/>
</dbReference>
<name>I7KLS2_9LACO</name>
<dbReference type="PATRIC" id="fig|1423790.3.peg.281"/>
<evidence type="ECO:0000256" key="4">
    <source>
        <dbReference type="ARBA" id="ARBA00023163"/>
    </source>
</evidence>
<dbReference type="SUPFAM" id="SSF46785">
    <property type="entry name" value="Winged helix' DNA-binding domain"/>
    <property type="match status" value="1"/>
</dbReference>
<reference evidence="6 7" key="1">
    <citation type="submission" date="2012-06" db="EMBL/GenBank/DDBJ databases">
        <title>Draft Genome Sequence of Lactobacillus pasteurii CRBIP 24.76T.</title>
        <authorList>
            <person name="Cousin S."/>
            <person name="Bouchier C."/>
            <person name="Loux V."/>
            <person name="Ma L."/>
            <person name="Creno S."/>
            <person name="Bizet C."/>
            <person name="Clermont D."/>
        </authorList>
    </citation>
    <scope>NUCLEOTIDE SEQUENCE [LARGE SCALE GENOMIC DNA]</scope>
    <source>
        <strain evidence="7">CRBIP 24.76T</strain>
    </source>
</reference>
<dbReference type="Gene3D" id="1.10.10.10">
    <property type="entry name" value="Winged helix-like DNA-binding domain superfamily/Winged helix DNA-binding domain"/>
    <property type="match status" value="1"/>
</dbReference>
<dbReference type="eggNOG" id="COG0583">
    <property type="taxonomic scope" value="Bacteria"/>
</dbReference>
<dbReference type="InterPro" id="IPR005119">
    <property type="entry name" value="LysR_subst-bd"/>
</dbReference>
<comment type="caution">
    <text evidence="6">The sequence shown here is derived from an EMBL/GenBank/DDBJ whole genome shotgun (WGS) entry which is preliminary data.</text>
</comment>
<keyword evidence="2" id="KW-0805">Transcription regulation</keyword>
<dbReference type="Pfam" id="PF03466">
    <property type="entry name" value="LysR_substrate"/>
    <property type="match status" value="1"/>
</dbReference>
<dbReference type="EMBL" id="CAKD01000023">
    <property type="protein sequence ID" value="CCI85554.1"/>
    <property type="molecule type" value="Genomic_DNA"/>
</dbReference>
<dbReference type="Gene3D" id="3.40.190.10">
    <property type="entry name" value="Periplasmic binding protein-like II"/>
    <property type="match status" value="2"/>
</dbReference>
<gene>
    <name evidence="6" type="ORF">BN53_05580</name>
</gene>